<gene>
    <name evidence="2" type="ORF">SAMN04489859_11011</name>
</gene>
<accession>A0A1H8PJS4</accession>
<dbReference type="EMBL" id="FODE01000101">
    <property type="protein sequence ID" value="SEO42190.1"/>
    <property type="molecule type" value="Genomic_DNA"/>
</dbReference>
<keyword evidence="1" id="KW-0472">Membrane</keyword>
<evidence type="ECO:0000313" key="2">
    <source>
        <dbReference type="EMBL" id="SEO42190.1"/>
    </source>
</evidence>
<keyword evidence="1" id="KW-0812">Transmembrane</keyword>
<sequence>MLTRLALRLRILLIFAGLAAAVLGFLV</sequence>
<keyword evidence="3" id="KW-1185">Reference proteome</keyword>
<organism evidence="2 3">
    <name type="scientific">Paracoccus alcaliphilus</name>
    <dbReference type="NCBI Taxonomy" id="34002"/>
    <lineage>
        <taxon>Bacteria</taxon>
        <taxon>Pseudomonadati</taxon>
        <taxon>Pseudomonadota</taxon>
        <taxon>Alphaproteobacteria</taxon>
        <taxon>Rhodobacterales</taxon>
        <taxon>Paracoccaceae</taxon>
        <taxon>Paracoccus</taxon>
    </lineage>
</organism>
<dbReference type="AlphaFoldDB" id="A0A1H8PJS4"/>
<feature type="transmembrane region" description="Helical" evidence="1">
    <location>
        <begin position="7"/>
        <end position="26"/>
    </location>
</feature>
<feature type="non-terminal residue" evidence="2">
    <location>
        <position position="27"/>
    </location>
</feature>
<evidence type="ECO:0000313" key="3">
    <source>
        <dbReference type="Proteomes" id="UP000199054"/>
    </source>
</evidence>
<evidence type="ECO:0000256" key="1">
    <source>
        <dbReference type="SAM" id="Phobius"/>
    </source>
</evidence>
<keyword evidence="1" id="KW-1133">Transmembrane helix</keyword>
<reference evidence="2 3" key="1">
    <citation type="submission" date="2016-10" db="EMBL/GenBank/DDBJ databases">
        <authorList>
            <person name="de Groot N.N."/>
        </authorList>
    </citation>
    <scope>NUCLEOTIDE SEQUENCE [LARGE SCALE GENOMIC DNA]</scope>
    <source>
        <strain evidence="2 3">DSM 8512</strain>
    </source>
</reference>
<protein>
    <submittedName>
        <fullName evidence="2">Uncharacterized protein</fullName>
    </submittedName>
</protein>
<proteinExistence type="predicted"/>
<name>A0A1H8PJS4_9RHOB</name>
<dbReference type="Proteomes" id="UP000199054">
    <property type="component" value="Unassembled WGS sequence"/>
</dbReference>